<protein>
    <submittedName>
        <fullName evidence="1">Uncharacterized protein</fullName>
    </submittedName>
</protein>
<dbReference type="Proteomes" id="UP000663908">
    <property type="component" value="Chromosome"/>
</dbReference>
<keyword evidence="2" id="KW-1185">Reference proteome</keyword>
<proteinExistence type="predicted"/>
<organism evidence="1 2">
    <name type="scientific">Streptomyces cyanogenus</name>
    <dbReference type="NCBI Taxonomy" id="80860"/>
    <lineage>
        <taxon>Bacteria</taxon>
        <taxon>Bacillati</taxon>
        <taxon>Actinomycetota</taxon>
        <taxon>Actinomycetes</taxon>
        <taxon>Kitasatosporales</taxon>
        <taxon>Streptomycetaceae</taxon>
        <taxon>Streptomyces</taxon>
    </lineage>
</organism>
<name>A0ABX7TQ41_STRCY</name>
<dbReference type="EMBL" id="CP071839">
    <property type="protein sequence ID" value="QTD96959.1"/>
    <property type="molecule type" value="Genomic_DNA"/>
</dbReference>
<sequence>MPLDPPQTSTSDVTWVVNGRYNANSVTSFQVHISVEGPSDEDEGDACLQALVDLLRTRFAGVTGTKGYTSYTTRAMTPS</sequence>
<dbReference type="RefSeq" id="WP_208030851.1">
    <property type="nucleotide sequence ID" value="NZ_CP071839.1"/>
</dbReference>
<gene>
    <name evidence="1" type="ORF">S1361_06320</name>
</gene>
<evidence type="ECO:0000313" key="1">
    <source>
        <dbReference type="EMBL" id="QTD96959.1"/>
    </source>
</evidence>
<evidence type="ECO:0000313" key="2">
    <source>
        <dbReference type="Proteomes" id="UP000663908"/>
    </source>
</evidence>
<reference evidence="1 2" key="1">
    <citation type="submission" date="2021-03" db="EMBL/GenBank/DDBJ databases">
        <title>Complete genome sequence of Streptomyces cyanogenus S136, producer of anticancer angucycline landomycin A.</title>
        <authorList>
            <person name="Hrab P."/>
            <person name="Ruckert C."/>
            <person name="Busche T."/>
            <person name="Ostash I."/>
            <person name="Kalinowski J."/>
            <person name="Fedorenko V."/>
            <person name="Yushchuk O."/>
            <person name="Ostash B."/>
        </authorList>
    </citation>
    <scope>NUCLEOTIDE SEQUENCE [LARGE SCALE GENOMIC DNA]</scope>
    <source>
        <strain evidence="1 2">S136</strain>
    </source>
</reference>
<accession>A0ABX7TQ41</accession>